<dbReference type="InterPro" id="IPR016181">
    <property type="entry name" value="Acyl_CoA_acyltransferase"/>
</dbReference>
<dbReference type="EMBL" id="BAAAEM010000002">
    <property type="protein sequence ID" value="GAA0475800.1"/>
    <property type="molecule type" value="Genomic_DNA"/>
</dbReference>
<dbReference type="Pfam" id="PF13673">
    <property type="entry name" value="Acetyltransf_10"/>
    <property type="match status" value="1"/>
</dbReference>
<feature type="domain" description="N-acetyltransferase" evidence="3">
    <location>
        <begin position="6"/>
        <end position="169"/>
    </location>
</feature>
<keyword evidence="5" id="KW-1185">Reference proteome</keyword>
<reference evidence="4 5" key="1">
    <citation type="journal article" date="2019" name="Int. J. Syst. Evol. Microbiol.">
        <title>The Global Catalogue of Microorganisms (GCM) 10K type strain sequencing project: providing services to taxonomists for standard genome sequencing and annotation.</title>
        <authorList>
            <consortium name="The Broad Institute Genomics Platform"/>
            <consortium name="The Broad Institute Genome Sequencing Center for Infectious Disease"/>
            <person name="Wu L."/>
            <person name="Ma J."/>
        </authorList>
    </citation>
    <scope>NUCLEOTIDE SEQUENCE [LARGE SCALE GENOMIC DNA]</scope>
    <source>
        <strain evidence="4 5">JCM 14162</strain>
    </source>
</reference>
<protein>
    <submittedName>
        <fullName evidence="4">GNAT family N-acetyltransferase</fullName>
    </submittedName>
</protein>
<evidence type="ECO:0000256" key="2">
    <source>
        <dbReference type="ARBA" id="ARBA00023315"/>
    </source>
</evidence>
<dbReference type="PROSITE" id="PS51186">
    <property type="entry name" value="GNAT"/>
    <property type="match status" value="1"/>
</dbReference>
<dbReference type="PANTHER" id="PTHR43877:SF2">
    <property type="entry name" value="AMINOALKYLPHOSPHONATE N-ACETYLTRANSFERASE-RELATED"/>
    <property type="match status" value="1"/>
</dbReference>
<dbReference type="SUPFAM" id="SSF55729">
    <property type="entry name" value="Acyl-CoA N-acyltransferases (Nat)"/>
    <property type="match status" value="1"/>
</dbReference>
<dbReference type="CDD" id="cd04301">
    <property type="entry name" value="NAT_SF"/>
    <property type="match status" value="1"/>
</dbReference>
<keyword evidence="1" id="KW-0808">Transferase</keyword>
<dbReference type="Gene3D" id="3.40.630.30">
    <property type="match status" value="1"/>
</dbReference>
<name>A0ABN1AGD4_9SPHN</name>
<evidence type="ECO:0000313" key="5">
    <source>
        <dbReference type="Proteomes" id="UP001500713"/>
    </source>
</evidence>
<organism evidence="4 5">
    <name type="scientific">Parasphingorhabdus litoris</name>
    <dbReference type="NCBI Taxonomy" id="394733"/>
    <lineage>
        <taxon>Bacteria</taxon>
        <taxon>Pseudomonadati</taxon>
        <taxon>Pseudomonadota</taxon>
        <taxon>Alphaproteobacteria</taxon>
        <taxon>Sphingomonadales</taxon>
        <taxon>Sphingomonadaceae</taxon>
        <taxon>Parasphingorhabdus</taxon>
    </lineage>
</organism>
<sequence>MTGQELNMRAARAQDLPALHGLVESAYRGDSAKRGWTHEADLLGGQRTDLEALREILADENQVILLAMDDADIAGCVQLMRVKEGVTYLGLLTVDPDRQAGGLGKKLLHASERYVAENWQARVIEMTVILQRADLIAYYERRGYSQTGERRPFPLDDPRYGLPKTQELEFVVLRKEIGAG</sequence>
<keyword evidence="2" id="KW-0012">Acyltransferase</keyword>
<accession>A0ABN1AGD4</accession>
<dbReference type="PANTHER" id="PTHR43877">
    <property type="entry name" value="AMINOALKYLPHOSPHONATE N-ACETYLTRANSFERASE-RELATED-RELATED"/>
    <property type="match status" value="1"/>
</dbReference>
<comment type="caution">
    <text evidence="4">The sequence shown here is derived from an EMBL/GenBank/DDBJ whole genome shotgun (WGS) entry which is preliminary data.</text>
</comment>
<dbReference type="Proteomes" id="UP001500713">
    <property type="component" value="Unassembled WGS sequence"/>
</dbReference>
<dbReference type="InterPro" id="IPR000182">
    <property type="entry name" value="GNAT_dom"/>
</dbReference>
<evidence type="ECO:0000259" key="3">
    <source>
        <dbReference type="PROSITE" id="PS51186"/>
    </source>
</evidence>
<evidence type="ECO:0000313" key="4">
    <source>
        <dbReference type="EMBL" id="GAA0475800.1"/>
    </source>
</evidence>
<dbReference type="InterPro" id="IPR050832">
    <property type="entry name" value="Bact_Acetyltransf"/>
</dbReference>
<proteinExistence type="predicted"/>
<evidence type="ECO:0000256" key="1">
    <source>
        <dbReference type="ARBA" id="ARBA00022679"/>
    </source>
</evidence>
<gene>
    <name evidence="4" type="ORF">GCM10009096_16890</name>
</gene>